<evidence type="ECO:0000313" key="1">
    <source>
        <dbReference type="EMBL" id="SDY23435.1"/>
    </source>
</evidence>
<dbReference type="InterPro" id="IPR013078">
    <property type="entry name" value="His_Pase_superF_clade-1"/>
</dbReference>
<reference evidence="2" key="1">
    <citation type="submission" date="2016-10" db="EMBL/GenBank/DDBJ databases">
        <authorList>
            <person name="Varghese N."/>
            <person name="Submissions S."/>
        </authorList>
    </citation>
    <scope>NUCLEOTIDE SEQUENCE [LARGE SCALE GENOMIC DNA]</scope>
    <source>
        <strain evidence="2">SP</strain>
    </source>
</reference>
<sequence>MVKHRRYTKAPLGESYQDLLERVLAALQKIVRDNRENVAIVTHSAVMMALQCLYNKYSF</sequence>
<dbReference type="EMBL" id="FNPI01000001">
    <property type="protein sequence ID" value="SDY23435.1"/>
    <property type="molecule type" value="Genomic_DNA"/>
</dbReference>
<dbReference type="InterPro" id="IPR029033">
    <property type="entry name" value="His_PPase_superfam"/>
</dbReference>
<evidence type="ECO:0000313" key="2">
    <source>
        <dbReference type="Proteomes" id="UP000198935"/>
    </source>
</evidence>
<dbReference type="Gene3D" id="3.40.50.1240">
    <property type="entry name" value="Phosphoglycerate mutase-like"/>
    <property type="match status" value="1"/>
</dbReference>
<dbReference type="SUPFAM" id="SSF53254">
    <property type="entry name" value="Phosphoglycerate mutase-like"/>
    <property type="match status" value="1"/>
</dbReference>
<dbReference type="Proteomes" id="UP000198935">
    <property type="component" value="Unassembled WGS sequence"/>
</dbReference>
<protein>
    <submittedName>
        <fullName evidence="1">Probable phosphoglycerate mutase</fullName>
    </submittedName>
</protein>
<name>A0A1H3I7K7_9BACI</name>
<dbReference type="AlphaFoldDB" id="A0A1H3I7K7"/>
<accession>A0A1H3I7K7</accession>
<organism evidence="1 2">
    <name type="scientific">Evansella caseinilytica</name>
    <dbReference type="NCBI Taxonomy" id="1503961"/>
    <lineage>
        <taxon>Bacteria</taxon>
        <taxon>Bacillati</taxon>
        <taxon>Bacillota</taxon>
        <taxon>Bacilli</taxon>
        <taxon>Bacillales</taxon>
        <taxon>Bacillaceae</taxon>
        <taxon>Evansella</taxon>
    </lineage>
</organism>
<gene>
    <name evidence="1" type="ORF">SAMN05421736_101734</name>
</gene>
<proteinExistence type="predicted"/>
<keyword evidence="2" id="KW-1185">Reference proteome</keyword>
<dbReference type="STRING" id="1503961.SAMN05421736_101734"/>
<dbReference type="Pfam" id="PF00300">
    <property type="entry name" value="His_Phos_1"/>
    <property type="match status" value="1"/>
</dbReference>